<accession>A0ABQ8DSU1</accession>
<comment type="caution">
    <text evidence="1">The sequence shown here is derived from an EMBL/GenBank/DDBJ whole genome shotgun (WGS) entry which is preliminary data.</text>
</comment>
<sequence>MGLNATLGCLAQALLQGLENQKDTSYVSFIESPLEFWATGSSYLFSIPDKATTIWTPETTLVILEIKIISGWITLKKVLNNLYLIRRMSYISYELGCSNGISQTSPRSIMDEAKILIKMYICEQLRNKVKRGFHVAMVNDMEIDNVIKASNMPQLPCYFAHILSIIQMESKQVEHCVVFFLGFYRTGKGFATFRHTSKLMDLMTHSGIRINFRERPAKSLTKVKKMHWQVTCHVKDGGIQD</sequence>
<dbReference type="Proteomes" id="UP000824890">
    <property type="component" value="Unassembled WGS sequence"/>
</dbReference>
<evidence type="ECO:0000313" key="2">
    <source>
        <dbReference type="Proteomes" id="UP000824890"/>
    </source>
</evidence>
<dbReference type="EMBL" id="JAGKQM010000003">
    <property type="protein sequence ID" value="KAH0932396.1"/>
    <property type="molecule type" value="Genomic_DNA"/>
</dbReference>
<organism evidence="1 2">
    <name type="scientific">Brassica napus</name>
    <name type="common">Rape</name>
    <dbReference type="NCBI Taxonomy" id="3708"/>
    <lineage>
        <taxon>Eukaryota</taxon>
        <taxon>Viridiplantae</taxon>
        <taxon>Streptophyta</taxon>
        <taxon>Embryophyta</taxon>
        <taxon>Tracheophyta</taxon>
        <taxon>Spermatophyta</taxon>
        <taxon>Magnoliopsida</taxon>
        <taxon>eudicotyledons</taxon>
        <taxon>Gunneridae</taxon>
        <taxon>Pentapetalae</taxon>
        <taxon>rosids</taxon>
        <taxon>malvids</taxon>
        <taxon>Brassicales</taxon>
        <taxon>Brassicaceae</taxon>
        <taxon>Brassiceae</taxon>
        <taxon>Brassica</taxon>
    </lineage>
</organism>
<gene>
    <name evidence="1" type="ORF">HID58_009513</name>
</gene>
<name>A0ABQ8DSU1_BRANA</name>
<protein>
    <submittedName>
        <fullName evidence="1">Uncharacterized protein</fullName>
    </submittedName>
</protein>
<evidence type="ECO:0000313" key="1">
    <source>
        <dbReference type="EMBL" id="KAH0932396.1"/>
    </source>
</evidence>
<proteinExistence type="predicted"/>
<reference evidence="1 2" key="1">
    <citation type="submission" date="2021-05" db="EMBL/GenBank/DDBJ databases">
        <title>Genome Assembly of Synthetic Allotetraploid Brassica napus Reveals Homoeologous Exchanges between Subgenomes.</title>
        <authorList>
            <person name="Davis J.T."/>
        </authorList>
    </citation>
    <scope>NUCLEOTIDE SEQUENCE [LARGE SCALE GENOMIC DNA]</scope>
    <source>
        <strain evidence="2">cv. Da-Ae</strain>
        <tissue evidence="1">Seedling</tissue>
    </source>
</reference>
<keyword evidence="2" id="KW-1185">Reference proteome</keyword>